<evidence type="ECO:0000313" key="3">
    <source>
        <dbReference type="Ensembl" id="ENSCAFP00040031278.1"/>
    </source>
</evidence>
<dbReference type="Proteomes" id="UP000694542">
    <property type="component" value="Chromosome 35"/>
</dbReference>
<comment type="catalytic activity">
    <reaction evidence="1">
        <text>[protein]-peptidylproline (omega=180) = [protein]-peptidylproline (omega=0)</text>
        <dbReference type="Rhea" id="RHEA:16237"/>
        <dbReference type="Rhea" id="RHEA-COMP:10747"/>
        <dbReference type="Rhea" id="RHEA-COMP:10748"/>
        <dbReference type="ChEBI" id="CHEBI:83833"/>
        <dbReference type="ChEBI" id="CHEBI:83834"/>
        <dbReference type="EC" id="5.2.1.8"/>
    </reaction>
</comment>
<comment type="similarity">
    <text evidence="1">Belongs to the cyclophilin-type PPIase family.</text>
</comment>
<dbReference type="Ensembl" id="ENSCAFT00040035904.1">
    <property type="protein sequence ID" value="ENSCAFP00040031278.1"/>
    <property type="gene ID" value="ENSCAFG00040019393.1"/>
</dbReference>
<dbReference type="GO" id="GO:0003755">
    <property type="term" value="F:peptidyl-prolyl cis-trans isomerase activity"/>
    <property type="evidence" value="ECO:0007669"/>
    <property type="project" value="UniProtKB-UniRule"/>
</dbReference>
<organism evidence="3 4">
    <name type="scientific">Canis lupus familiaris</name>
    <name type="common">Dog</name>
    <name type="synonym">Canis familiaris</name>
    <dbReference type="NCBI Taxonomy" id="9615"/>
    <lineage>
        <taxon>Eukaryota</taxon>
        <taxon>Metazoa</taxon>
        <taxon>Chordata</taxon>
        <taxon>Craniata</taxon>
        <taxon>Vertebrata</taxon>
        <taxon>Euteleostomi</taxon>
        <taxon>Mammalia</taxon>
        <taxon>Eutheria</taxon>
        <taxon>Laurasiatheria</taxon>
        <taxon>Carnivora</taxon>
        <taxon>Caniformia</taxon>
        <taxon>Canidae</taxon>
        <taxon>Canis</taxon>
    </lineage>
</organism>
<dbReference type="AlphaFoldDB" id="A0A8C0T3X1"/>
<keyword evidence="1" id="KW-0732">Signal</keyword>
<dbReference type="Pfam" id="PF00160">
    <property type="entry name" value="Pro_isomerase"/>
    <property type="match status" value="1"/>
</dbReference>
<sequence>MRFSLPLPLPLCMWLGLGKMGAGELGVRNRSWGLKDATQQWPVPLFSHIAVDSEPLGCISFELLADRVPETAENFPALSTGEKGFGYKGSCFHRIILGFLRSICRVKAADENFILKHTGPGILSMLNAGPKTNGSRFFICTAKPEWLDGKRVVFGEVREGVNIVEASTHQKNLLNHNSAKIEISGFQQLQTQKLKYHKNTRNFIEEIEKEVRALKF</sequence>
<dbReference type="PROSITE" id="PS50072">
    <property type="entry name" value="CSA_PPIASE_2"/>
    <property type="match status" value="1"/>
</dbReference>
<evidence type="ECO:0000259" key="2">
    <source>
        <dbReference type="PROSITE" id="PS50072"/>
    </source>
</evidence>
<name>A0A8C0T3X1_CANLF</name>
<reference evidence="3" key="2">
    <citation type="submission" date="2025-08" db="UniProtKB">
        <authorList>
            <consortium name="Ensembl"/>
        </authorList>
    </citation>
    <scope>IDENTIFICATION</scope>
</reference>
<dbReference type="PRINTS" id="PR00153">
    <property type="entry name" value="CSAPPISMRASE"/>
</dbReference>
<feature type="chain" id="PRO_5044961967" description="Peptidyl-prolyl cis-trans isomerase" evidence="1">
    <location>
        <begin position="24"/>
        <end position="216"/>
    </location>
</feature>
<comment type="function">
    <text evidence="1">PPIases accelerate the folding of proteins. It catalyzes the cis-trans isomerization of proline imidic peptide bonds in oligopeptides.</text>
</comment>
<dbReference type="Gene3D" id="2.40.100.10">
    <property type="entry name" value="Cyclophilin-like"/>
    <property type="match status" value="1"/>
</dbReference>
<dbReference type="PANTHER" id="PTHR11071:SF490">
    <property type="entry name" value="PEPTIDYL-PROLYL CIS-TRANS ISOMERASE A"/>
    <property type="match status" value="1"/>
</dbReference>
<protein>
    <recommendedName>
        <fullName evidence="1">Peptidyl-prolyl cis-trans isomerase</fullName>
        <shortName evidence="1">PPIase</shortName>
        <ecNumber evidence="1">5.2.1.8</ecNumber>
    </recommendedName>
</protein>
<dbReference type="InterPro" id="IPR029000">
    <property type="entry name" value="Cyclophilin-like_dom_sf"/>
</dbReference>
<reference evidence="3" key="1">
    <citation type="submission" date="2018-10" db="EMBL/GenBank/DDBJ databases">
        <title>De novo assembly of a Great Dane genome.</title>
        <authorList>
            <person name="Kidd J.M."/>
            <person name="Pendleton A.L."/>
            <person name="Shen F."/>
            <person name="Emery S."/>
        </authorList>
    </citation>
    <scope>NUCLEOTIDE SEQUENCE [LARGE SCALE GENOMIC DNA]</scope>
    <source>
        <strain evidence="3">Great Dane</strain>
    </source>
</reference>
<feature type="domain" description="PPIase cyclophilin-type" evidence="2">
    <location>
        <begin position="46"/>
        <end position="166"/>
    </location>
</feature>
<accession>A0A8C0T3X1</accession>
<proteinExistence type="inferred from homology"/>
<evidence type="ECO:0000313" key="4">
    <source>
        <dbReference type="Proteomes" id="UP000694542"/>
    </source>
</evidence>
<keyword evidence="1" id="KW-0413">Isomerase</keyword>
<dbReference type="SUPFAM" id="SSF50891">
    <property type="entry name" value="Cyclophilin-like"/>
    <property type="match status" value="1"/>
</dbReference>
<evidence type="ECO:0000256" key="1">
    <source>
        <dbReference type="RuleBase" id="RU363019"/>
    </source>
</evidence>
<dbReference type="InterPro" id="IPR002130">
    <property type="entry name" value="Cyclophilin-type_PPIase_dom"/>
</dbReference>
<feature type="signal peptide" evidence="1">
    <location>
        <begin position="1"/>
        <end position="23"/>
    </location>
</feature>
<keyword evidence="1" id="KW-0697">Rotamase</keyword>
<dbReference type="PANTHER" id="PTHR11071">
    <property type="entry name" value="PEPTIDYL-PROLYL CIS-TRANS ISOMERASE"/>
    <property type="match status" value="1"/>
</dbReference>
<dbReference type="EC" id="5.2.1.8" evidence="1"/>